<protein>
    <submittedName>
        <fullName evidence="1">Uncharacterized protein</fullName>
    </submittedName>
</protein>
<proteinExistence type="predicted"/>
<evidence type="ECO:0000313" key="2">
    <source>
        <dbReference type="Proteomes" id="UP000606274"/>
    </source>
</evidence>
<dbReference type="EMBL" id="JABFDY010000007">
    <property type="protein sequence ID" value="KAF7705731.1"/>
    <property type="molecule type" value="Genomic_DNA"/>
</dbReference>
<gene>
    <name evidence="1" type="ORF">HF521_021017</name>
</gene>
<evidence type="ECO:0000313" key="1">
    <source>
        <dbReference type="EMBL" id="KAF7705731.1"/>
    </source>
</evidence>
<accession>A0A8T0BF10</accession>
<dbReference type="AlphaFoldDB" id="A0A8T0BF10"/>
<comment type="caution">
    <text evidence="1">The sequence shown here is derived from an EMBL/GenBank/DDBJ whole genome shotgun (WGS) entry which is preliminary data.</text>
</comment>
<dbReference type="Proteomes" id="UP000606274">
    <property type="component" value="Unassembled WGS sequence"/>
</dbReference>
<reference evidence="1" key="1">
    <citation type="submission" date="2020-08" db="EMBL/GenBank/DDBJ databases">
        <title>Chromosome-level assembly of Southern catfish (Silurus meridionalis) provides insights into visual adaptation to the nocturnal and benthic lifestyles.</title>
        <authorList>
            <person name="Zhang Y."/>
            <person name="Wang D."/>
            <person name="Peng Z."/>
        </authorList>
    </citation>
    <scope>NUCLEOTIDE SEQUENCE</scope>
    <source>
        <strain evidence="1">SWU-2019-XX</strain>
        <tissue evidence="1">Muscle</tissue>
    </source>
</reference>
<keyword evidence="2" id="KW-1185">Reference proteome</keyword>
<name>A0A8T0BF10_SILME</name>
<organism evidence="1 2">
    <name type="scientific">Silurus meridionalis</name>
    <name type="common">Southern catfish</name>
    <name type="synonym">Silurus soldatovi meridionalis</name>
    <dbReference type="NCBI Taxonomy" id="175797"/>
    <lineage>
        <taxon>Eukaryota</taxon>
        <taxon>Metazoa</taxon>
        <taxon>Chordata</taxon>
        <taxon>Craniata</taxon>
        <taxon>Vertebrata</taxon>
        <taxon>Euteleostomi</taxon>
        <taxon>Actinopterygii</taxon>
        <taxon>Neopterygii</taxon>
        <taxon>Teleostei</taxon>
        <taxon>Ostariophysi</taxon>
        <taxon>Siluriformes</taxon>
        <taxon>Siluridae</taxon>
        <taxon>Silurus</taxon>
    </lineage>
</organism>
<sequence>MLDQMEIKDETVDQMKIKDDTVYQMKIKDEMDQMELLTRLVQWVEPSERRHETPLSNKSEHKLQVHLISFP</sequence>